<dbReference type="NCBIfam" id="NF041359">
    <property type="entry name" value="GntG_guanitoxin"/>
    <property type="match status" value="1"/>
</dbReference>
<comment type="caution">
    <text evidence="11">The sequence shown here is derived from an EMBL/GenBank/DDBJ whole genome shotgun (WGS) entry which is preliminary data.</text>
</comment>
<dbReference type="AlphaFoldDB" id="A0A9W6WJT6"/>
<evidence type="ECO:0000256" key="9">
    <source>
        <dbReference type="PIRSR" id="PIRSR017617-1"/>
    </source>
</evidence>
<dbReference type="Proteomes" id="UP001165120">
    <property type="component" value="Unassembled WGS sequence"/>
</dbReference>
<evidence type="ECO:0000313" key="12">
    <source>
        <dbReference type="Proteomes" id="UP001165120"/>
    </source>
</evidence>
<evidence type="ECO:0000256" key="3">
    <source>
        <dbReference type="ARBA" id="ARBA00022898"/>
    </source>
</evidence>
<accession>A0A9W6WJT6</accession>
<name>A0A9W6WJT6_CANBO</name>
<organism evidence="11 12">
    <name type="scientific">Candida boidinii</name>
    <name type="common">Yeast</name>
    <dbReference type="NCBI Taxonomy" id="5477"/>
    <lineage>
        <taxon>Eukaryota</taxon>
        <taxon>Fungi</taxon>
        <taxon>Dikarya</taxon>
        <taxon>Ascomycota</taxon>
        <taxon>Saccharomycotina</taxon>
        <taxon>Pichiomycetes</taxon>
        <taxon>Pichiales</taxon>
        <taxon>Pichiaceae</taxon>
        <taxon>Ogataea</taxon>
        <taxon>Ogataea/Candida clade</taxon>
    </lineage>
</organism>
<evidence type="ECO:0000313" key="11">
    <source>
        <dbReference type="EMBL" id="GME76538.1"/>
    </source>
</evidence>
<dbReference type="PANTHER" id="PTHR48097:SF9">
    <property type="entry name" value="L-THREONINE ALDOLASE"/>
    <property type="match status" value="1"/>
</dbReference>
<evidence type="ECO:0000259" key="10">
    <source>
        <dbReference type="Pfam" id="PF01212"/>
    </source>
</evidence>
<evidence type="ECO:0000256" key="6">
    <source>
        <dbReference type="ARBA" id="ARBA00050939"/>
    </source>
</evidence>
<comment type="cofactor">
    <cofactor evidence="1">
        <name>pyridoxal 5'-phosphate</name>
        <dbReference type="ChEBI" id="CHEBI:597326"/>
    </cofactor>
</comment>
<keyword evidence="3" id="KW-0663">Pyridoxal phosphate</keyword>
<keyword evidence="12" id="KW-1185">Reference proteome</keyword>
<evidence type="ECO:0000256" key="2">
    <source>
        <dbReference type="ARBA" id="ARBA00006966"/>
    </source>
</evidence>
<dbReference type="InterPro" id="IPR001597">
    <property type="entry name" value="ArAA_b-elim_lyase/Thr_aldolase"/>
</dbReference>
<feature type="modified residue" description="N6-(pyridoxal phosphate)lysine" evidence="9">
    <location>
        <position position="206"/>
    </location>
</feature>
<reference evidence="11" key="1">
    <citation type="submission" date="2023-04" db="EMBL/GenBank/DDBJ databases">
        <title>Candida boidinii NBRC 10035.</title>
        <authorList>
            <person name="Ichikawa N."/>
            <person name="Sato H."/>
            <person name="Tonouchi N."/>
        </authorList>
    </citation>
    <scope>NUCLEOTIDE SEQUENCE</scope>
    <source>
        <strain evidence="11">NBRC 10035</strain>
    </source>
</reference>
<keyword evidence="4" id="KW-0456">Lyase</keyword>
<evidence type="ECO:0000256" key="1">
    <source>
        <dbReference type="ARBA" id="ARBA00001933"/>
    </source>
</evidence>
<evidence type="ECO:0000256" key="7">
    <source>
        <dbReference type="ARBA" id="ARBA00060555"/>
    </source>
</evidence>
<comment type="pathway">
    <text evidence="7">Amino-acid degradation; L-threonine degradation via aldolase pathway; acetaldehyde and glycine from L-threonine: step 1/1.</text>
</comment>
<dbReference type="PIRSF" id="PIRSF017617">
    <property type="entry name" value="Thr_aldolase"/>
    <property type="match status" value="1"/>
</dbReference>
<dbReference type="EC" id="4.1.2.48" evidence="8"/>
<dbReference type="PANTHER" id="PTHR48097">
    <property type="entry name" value="L-THREONINE ALDOLASE-RELATED"/>
    <property type="match status" value="1"/>
</dbReference>
<dbReference type="FunFam" id="3.40.640.10:FF:000030">
    <property type="entry name" value="Low-specificity L-threonine aldolase"/>
    <property type="match status" value="1"/>
</dbReference>
<comment type="similarity">
    <text evidence="2">Belongs to the threonine aldolase family.</text>
</comment>
<evidence type="ECO:0000256" key="4">
    <source>
        <dbReference type="ARBA" id="ARBA00023239"/>
    </source>
</evidence>
<evidence type="ECO:0000256" key="8">
    <source>
        <dbReference type="ARBA" id="ARBA00066573"/>
    </source>
</evidence>
<dbReference type="Gene3D" id="3.40.640.10">
    <property type="entry name" value="Type I PLP-dependent aspartate aminotransferase-like (Major domain)"/>
    <property type="match status" value="1"/>
</dbReference>
<dbReference type="InterPro" id="IPR015424">
    <property type="entry name" value="PyrdxlP-dep_Trfase"/>
</dbReference>
<dbReference type="InterPro" id="IPR023603">
    <property type="entry name" value="Low_specificity_L-TA-like"/>
</dbReference>
<dbReference type="GO" id="GO:0006567">
    <property type="term" value="P:L-threonine catabolic process"/>
    <property type="evidence" value="ECO:0007669"/>
    <property type="project" value="TreeGrafter"/>
</dbReference>
<dbReference type="GO" id="GO:0005829">
    <property type="term" value="C:cytosol"/>
    <property type="evidence" value="ECO:0007669"/>
    <property type="project" value="TreeGrafter"/>
</dbReference>
<sequence length="357" mass="39378">MSLPACHNDFVSDTCTVPTESMIKSVALASVGDDVYDTDTDTNDLEAKVSAMTGHEAGLYCVSGTLSNQIALRSHLKQPPHSVLCDYRSHIITSEAGGLATLSQAMYSAVIPSNGIHLTLQDIIDNYIPDDDNIHCAPTKVVSLENTLHGLIFPIDEIAKISKWCHENNIILHLDGARIWNASAATGISLKEYGQYFDSISLCLSKSLGAPIGSILVGKKDFLKKANHFKKQNGGGIRQCGMLTRMATIAIDENFSKLPLVDRMTKEFSDYLESELGYVLFCPTQTNFVFLDLTKSKVDPAKIHEIGLKNKINVYGGRIAFHYQISEESLVNLRKTFKEAMDYSKEHPYNGKFSIYG</sequence>
<protein>
    <recommendedName>
        <fullName evidence="8">low-specificity L-threonine aldolase</fullName>
        <ecNumber evidence="8">4.1.2.48</ecNumber>
    </recommendedName>
</protein>
<feature type="domain" description="Aromatic amino acid beta-eliminating lyase/threonine aldolase" evidence="10">
    <location>
        <begin position="9"/>
        <end position="294"/>
    </location>
</feature>
<dbReference type="Pfam" id="PF01212">
    <property type="entry name" value="Beta_elim_lyase"/>
    <property type="match status" value="1"/>
</dbReference>
<proteinExistence type="inferred from homology"/>
<dbReference type="GO" id="GO:0008732">
    <property type="term" value="F:L-allo-threonine aldolase activity"/>
    <property type="evidence" value="ECO:0007669"/>
    <property type="project" value="TreeGrafter"/>
</dbReference>
<gene>
    <name evidence="11" type="ORF">Cboi02_000521400</name>
</gene>
<evidence type="ECO:0000256" key="5">
    <source>
        <dbReference type="ARBA" id="ARBA00050410"/>
    </source>
</evidence>
<dbReference type="EMBL" id="BSXN01002420">
    <property type="protein sequence ID" value="GME76538.1"/>
    <property type="molecule type" value="Genomic_DNA"/>
</dbReference>
<comment type="catalytic activity">
    <reaction evidence="6">
        <text>L-allo-threonine = acetaldehyde + glycine</text>
        <dbReference type="Rhea" id="RHEA:26209"/>
        <dbReference type="ChEBI" id="CHEBI:15343"/>
        <dbReference type="ChEBI" id="CHEBI:57305"/>
        <dbReference type="ChEBI" id="CHEBI:58585"/>
        <dbReference type="EC" id="4.1.2.48"/>
    </reaction>
</comment>
<dbReference type="InterPro" id="IPR015421">
    <property type="entry name" value="PyrdxlP-dep_Trfase_major"/>
</dbReference>
<dbReference type="GO" id="GO:0006545">
    <property type="term" value="P:glycine biosynthetic process"/>
    <property type="evidence" value="ECO:0007669"/>
    <property type="project" value="TreeGrafter"/>
</dbReference>
<comment type="catalytic activity">
    <reaction evidence="5">
        <text>L-threonine = acetaldehyde + glycine</text>
        <dbReference type="Rhea" id="RHEA:19625"/>
        <dbReference type="ChEBI" id="CHEBI:15343"/>
        <dbReference type="ChEBI" id="CHEBI:57305"/>
        <dbReference type="ChEBI" id="CHEBI:57926"/>
        <dbReference type="EC" id="4.1.2.48"/>
    </reaction>
</comment>
<dbReference type="SUPFAM" id="SSF53383">
    <property type="entry name" value="PLP-dependent transferases"/>
    <property type="match status" value="1"/>
</dbReference>